<evidence type="ECO:0000256" key="16">
    <source>
        <dbReference type="SAM" id="MobiDB-lite"/>
    </source>
</evidence>
<dbReference type="GeneID" id="28729766"/>
<organism evidence="18 19">
    <name type="scientific">Malassezia pachydermatis</name>
    <dbReference type="NCBI Taxonomy" id="77020"/>
    <lineage>
        <taxon>Eukaryota</taxon>
        <taxon>Fungi</taxon>
        <taxon>Dikarya</taxon>
        <taxon>Basidiomycota</taxon>
        <taxon>Ustilaginomycotina</taxon>
        <taxon>Malasseziomycetes</taxon>
        <taxon>Malasseziales</taxon>
        <taxon>Malasseziaceae</taxon>
        <taxon>Malassezia</taxon>
    </lineage>
</organism>
<dbReference type="VEuPathDB" id="FungiDB:Malapachy_3420"/>
<dbReference type="STRING" id="77020.A0A0M9VQZ9"/>
<feature type="compositionally biased region" description="Polar residues" evidence="16">
    <location>
        <begin position="177"/>
        <end position="194"/>
    </location>
</feature>
<evidence type="ECO:0000256" key="1">
    <source>
        <dbReference type="ARBA" id="ARBA00004123"/>
    </source>
</evidence>
<dbReference type="RefSeq" id="XP_017993701.1">
    <property type="nucleotide sequence ID" value="XM_018137890.1"/>
</dbReference>
<keyword evidence="15" id="KW-0539">Nucleus</keyword>
<feature type="compositionally biased region" description="Pro residues" evidence="16">
    <location>
        <begin position="735"/>
        <end position="744"/>
    </location>
</feature>
<evidence type="ECO:0000313" key="18">
    <source>
        <dbReference type="EMBL" id="KOS16069.1"/>
    </source>
</evidence>
<feature type="compositionally biased region" description="Low complexity" evidence="16">
    <location>
        <begin position="686"/>
        <end position="705"/>
    </location>
</feature>
<evidence type="ECO:0000256" key="7">
    <source>
        <dbReference type="ARBA" id="ARBA00022490"/>
    </source>
</evidence>
<evidence type="ECO:0000256" key="8">
    <source>
        <dbReference type="ARBA" id="ARBA00022553"/>
    </source>
</evidence>
<feature type="region of interest" description="Disordered" evidence="16">
    <location>
        <begin position="207"/>
        <end position="341"/>
    </location>
</feature>
<dbReference type="GO" id="GO:0006281">
    <property type="term" value="P:DNA repair"/>
    <property type="evidence" value="ECO:0007669"/>
    <property type="project" value="UniProtKB-KW"/>
</dbReference>
<evidence type="ECO:0000259" key="17">
    <source>
        <dbReference type="Pfam" id="PF02845"/>
    </source>
</evidence>
<comment type="similarity">
    <text evidence="4">Belongs to the DEF1 family.</text>
</comment>
<gene>
    <name evidence="18" type="ORF">Malapachy_3420</name>
</gene>
<dbReference type="PANTHER" id="PTHR16308">
    <property type="entry name" value="UBIQUITIN ASSOCIATED PROTEIN 2-LIKE/LINGERER"/>
    <property type="match status" value="1"/>
</dbReference>
<dbReference type="InterPro" id="IPR022166">
    <property type="entry name" value="UBAP2/Lig"/>
</dbReference>
<feature type="region of interest" description="Disordered" evidence="16">
    <location>
        <begin position="1"/>
        <end position="35"/>
    </location>
</feature>
<evidence type="ECO:0000256" key="12">
    <source>
        <dbReference type="ARBA" id="ARBA00022895"/>
    </source>
</evidence>
<dbReference type="GO" id="GO:0005634">
    <property type="term" value="C:nucleus"/>
    <property type="evidence" value="ECO:0007669"/>
    <property type="project" value="UniProtKB-SubCell"/>
</dbReference>
<evidence type="ECO:0000256" key="2">
    <source>
        <dbReference type="ARBA" id="ARBA00004496"/>
    </source>
</evidence>
<keyword evidence="12" id="KW-0779">Telomere</keyword>
<dbReference type="InterPro" id="IPR051833">
    <property type="entry name" value="TC-DDR_regulator"/>
</dbReference>
<keyword evidence="11" id="KW-0832">Ubl conjugation</keyword>
<dbReference type="OrthoDB" id="5396806at2759"/>
<feature type="compositionally biased region" description="Low complexity" evidence="16">
    <location>
        <begin position="259"/>
        <end position="302"/>
    </location>
</feature>
<feature type="compositionally biased region" description="Polar residues" evidence="16">
    <location>
        <begin position="390"/>
        <end position="406"/>
    </location>
</feature>
<sequence>MSTTPSGSASRRGAAARRRAAPRQRGAAAAEDETDQVRALRAKYPTQLAMLSELFPAWSDEDLLFVLQESQGEVEVAVGRISEGHAEQFSSVKSKKTQKKEAAAAHAATVPTTTSSTATPPATVVPAPAPTVASAEGASSRRARTHERGSRGRGASTPAARGGRGGFRGVARGGSNAGVSSTMGAGVPNDTTGSMPVITTAAAFGLKTPQPTSTTSTPATSAPNATNTTATTTKTPASKSKAAMSWAQIARPAEPKPAPAATAPTAASAAAAAPAPSAATPTSATDSVTPATETTSSEKTSSADAPAKAVSVPPPGEQETSLSEAKAAAVSAAASSGSAPIAAAAAAAASTGSRPSRSQRPPQDAAVVMPGNASSLDRLGMQFGSLNFGAPSTPTNDTPATESTTAPPIETPSSAPAGAAASTHSAMPATQPAPQPVRDYDAFKGSAFAGTGTGTGTYGLSHAAPTHDDASLYHQAGTPTGMPASSAPGYSSMYAFDSHQRISQQQPYGHSGSGVGTTLRSDDRMPASSQPATPGAPPVPDAAAGMQQQPFPNVMPYYYPYYMPNQFQHFSPAAGFGQYPLYGGQPAAAQQQQQQQQQHHHHPPQQPQQPPQPGAKAGDVTTGGASGLGSYVHHDNTSAASYDAQGFGQRLGGSSNEFKLPGASDATSNNGLPGLSFLGGASGAGAPPGMSSAGPARGGASSAAGTPGGSTPLDYRAFDASKSPAGRPAGTPGAGGPPPPPHGVPTPGAQQGTAAPMAAAQQHPAYYQQYAGFMQANAYDGYSYGRQPYWA</sequence>
<evidence type="ECO:0000256" key="11">
    <source>
        <dbReference type="ARBA" id="ARBA00022843"/>
    </source>
</evidence>
<evidence type="ECO:0000256" key="9">
    <source>
        <dbReference type="ARBA" id="ARBA00022763"/>
    </source>
</evidence>
<accession>A0A0M9VQZ9</accession>
<keyword evidence="9" id="KW-0227">DNA damage</keyword>
<dbReference type="Proteomes" id="UP000037751">
    <property type="component" value="Unassembled WGS sequence"/>
</dbReference>
<dbReference type="Pfam" id="PF12478">
    <property type="entry name" value="UBAP2-Lig"/>
    <property type="match status" value="1"/>
</dbReference>
<dbReference type="GO" id="GO:0003677">
    <property type="term" value="F:DNA binding"/>
    <property type="evidence" value="ECO:0007669"/>
    <property type="project" value="UniProtKB-KW"/>
</dbReference>
<feature type="region of interest" description="Disordered" evidence="16">
    <location>
        <begin position="501"/>
        <end position="547"/>
    </location>
</feature>
<reference evidence="18 19" key="1">
    <citation type="submission" date="2015-07" db="EMBL/GenBank/DDBJ databases">
        <title>Draft Genome Sequence of Malassezia furfur CBS1878 and Malassezia pachydermatis CBS1879.</title>
        <authorList>
            <person name="Triana S."/>
            <person name="Ohm R."/>
            <person name="Gonzalez A."/>
            <person name="DeCock H."/>
            <person name="Restrepo S."/>
            <person name="Celis A."/>
        </authorList>
    </citation>
    <scope>NUCLEOTIDE SEQUENCE [LARGE SCALE GENOMIC DNA]</scope>
    <source>
        <strain evidence="18 19">CBS 1879</strain>
    </source>
</reference>
<feature type="region of interest" description="Disordered" evidence="16">
    <location>
        <begin position="383"/>
        <end position="440"/>
    </location>
</feature>
<keyword evidence="10" id="KW-0833">Ubl conjugation pathway</keyword>
<evidence type="ECO:0000256" key="13">
    <source>
        <dbReference type="ARBA" id="ARBA00023125"/>
    </source>
</evidence>
<dbReference type="Pfam" id="PF02845">
    <property type="entry name" value="CUE"/>
    <property type="match status" value="1"/>
</dbReference>
<dbReference type="PANTHER" id="PTHR16308:SF13">
    <property type="entry name" value="PROTEIN LINGERER"/>
    <property type="match status" value="1"/>
</dbReference>
<feature type="compositionally biased region" description="Pro residues" evidence="16">
    <location>
        <begin position="604"/>
        <end position="613"/>
    </location>
</feature>
<feature type="region of interest" description="Disordered" evidence="16">
    <location>
        <begin position="686"/>
        <end position="760"/>
    </location>
</feature>
<dbReference type="GO" id="GO:0005737">
    <property type="term" value="C:cytoplasm"/>
    <property type="evidence" value="ECO:0007669"/>
    <property type="project" value="UniProtKB-SubCell"/>
</dbReference>
<dbReference type="GO" id="GO:0000781">
    <property type="term" value="C:chromosome, telomeric region"/>
    <property type="evidence" value="ECO:0007669"/>
    <property type="project" value="UniProtKB-SubCell"/>
</dbReference>
<evidence type="ECO:0000256" key="3">
    <source>
        <dbReference type="ARBA" id="ARBA00004574"/>
    </source>
</evidence>
<evidence type="ECO:0000256" key="4">
    <source>
        <dbReference type="ARBA" id="ARBA00005491"/>
    </source>
</evidence>
<keyword evidence="19" id="KW-1185">Reference proteome</keyword>
<dbReference type="EMBL" id="LGAV01000001">
    <property type="protein sequence ID" value="KOS16069.1"/>
    <property type="molecule type" value="Genomic_DNA"/>
</dbReference>
<feature type="region of interest" description="Disordered" evidence="16">
    <location>
        <begin position="350"/>
        <end position="369"/>
    </location>
</feature>
<feature type="domain" description="CUE" evidence="17">
    <location>
        <begin position="45"/>
        <end position="84"/>
    </location>
</feature>
<feature type="compositionally biased region" description="Low complexity" evidence="16">
    <location>
        <begin position="1"/>
        <end position="13"/>
    </location>
</feature>
<feature type="compositionally biased region" description="Low complexity" evidence="16">
    <location>
        <begin position="585"/>
        <end position="597"/>
    </location>
</feature>
<proteinExistence type="inferred from homology"/>
<dbReference type="InterPro" id="IPR003892">
    <property type="entry name" value="CUE"/>
</dbReference>
<feature type="compositionally biased region" description="Gly residues" evidence="16">
    <location>
        <begin position="162"/>
        <end position="176"/>
    </location>
</feature>
<feature type="compositionally biased region" description="Low complexity" evidence="16">
    <location>
        <begin position="745"/>
        <end position="760"/>
    </location>
</feature>
<feature type="compositionally biased region" description="Low complexity" evidence="16">
    <location>
        <begin position="104"/>
        <end position="140"/>
    </location>
</feature>
<dbReference type="GO" id="GO:0043130">
    <property type="term" value="F:ubiquitin binding"/>
    <property type="evidence" value="ECO:0007669"/>
    <property type="project" value="InterPro"/>
</dbReference>
<feature type="region of interest" description="Disordered" evidence="16">
    <location>
        <begin position="88"/>
        <end position="194"/>
    </location>
</feature>
<keyword evidence="14" id="KW-0234">DNA repair</keyword>
<protein>
    <recommendedName>
        <fullName evidence="5">RNA polymerase II degradation factor 1</fullName>
    </recommendedName>
</protein>
<comment type="caution">
    <text evidence="18">The sequence shown here is derived from an EMBL/GenBank/DDBJ whole genome shotgun (WGS) entry which is preliminary data.</text>
</comment>
<evidence type="ECO:0000313" key="19">
    <source>
        <dbReference type="Proteomes" id="UP000037751"/>
    </source>
</evidence>
<evidence type="ECO:0000256" key="5">
    <source>
        <dbReference type="ARBA" id="ARBA00020536"/>
    </source>
</evidence>
<feature type="compositionally biased region" description="Polar residues" evidence="16">
    <location>
        <begin position="351"/>
        <end position="361"/>
    </location>
</feature>
<feature type="compositionally biased region" description="Low complexity" evidence="16">
    <location>
        <begin position="411"/>
        <end position="430"/>
    </location>
</feature>
<comment type="subcellular location">
    <subcellularLocation>
        <location evidence="3">Chromosome</location>
        <location evidence="3">Telomere</location>
    </subcellularLocation>
    <subcellularLocation>
        <location evidence="2">Cytoplasm</location>
    </subcellularLocation>
    <subcellularLocation>
        <location evidence="1">Nucleus</location>
    </subcellularLocation>
</comment>
<feature type="compositionally biased region" description="Low complexity" evidence="16">
    <location>
        <begin position="207"/>
        <end position="243"/>
    </location>
</feature>
<dbReference type="CDD" id="cd14368">
    <property type="entry name" value="CUE_DEF1_like"/>
    <property type="match status" value="1"/>
</dbReference>
<keyword evidence="7" id="KW-0963">Cytoplasm</keyword>
<dbReference type="AlphaFoldDB" id="A0A0M9VQZ9"/>
<evidence type="ECO:0000256" key="14">
    <source>
        <dbReference type="ARBA" id="ARBA00023204"/>
    </source>
</evidence>
<feature type="compositionally biased region" description="Low complexity" evidence="16">
    <location>
        <begin position="321"/>
        <end position="341"/>
    </location>
</feature>
<dbReference type="InterPro" id="IPR041803">
    <property type="entry name" value="DEF1_CUE"/>
</dbReference>
<evidence type="ECO:0000256" key="6">
    <source>
        <dbReference type="ARBA" id="ARBA00022454"/>
    </source>
</evidence>
<evidence type="ECO:0000256" key="15">
    <source>
        <dbReference type="ARBA" id="ARBA00023242"/>
    </source>
</evidence>
<evidence type="ECO:0000256" key="10">
    <source>
        <dbReference type="ARBA" id="ARBA00022786"/>
    </source>
</evidence>
<keyword evidence="13" id="KW-0238">DNA-binding</keyword>
<keyword evidence="6" id="KW-0158">Chromosome</keyword>
<name>A0A0M9VQZ9_9BASI</name>
<keyword evidence="8" id="KW-0597">Phosphoprotein</keyword>
<feature type="region of interest" description="Disordered" evidence="16">
    <location>
        <begin position="581"/>
        <end position="632"/>
    </location>
</feature>